<feature type="compositionally biased region" description="Basic and acidic residues" evidence="2">
    <location>
        <begin position="155"/>
        <end position="164"/>
    </location>
</feature>
<gene>
    <name evidence="4" type="ORF">D0867_00480</name>
</gene>
<evidence type="ECO:0000313" key="5">
    <source>
        <dbReference type="Proteomes" id="UP000271337"/>
    </source>
</evidence>
<dbReference type="VEuPathDB" id="FungiDB:BTJ68_08541"/>
<dbReference type="GO" id="GO:0008270">
    <property type="term" value="F:zinc ion binding"/>
    <property type="evidence" value="ECO:0007669"/>
    <property type="project" value="UniProtKB-KW"/>
</dbReference>
<feature type="compositionally biased region" description="Low complexity" evidence="2">
    <location>
        <begin position="165"/>
        <end position="182"/>
    </location>
</feature>
<organism evidence="4 5">
    <name type="scientific">Hortaea werneckii</name>
    <name type="common">Black yeast</name>
    <name type="synonym">Cladosporium werneckii</name>
    <dbReference type="NCBI Taxonomy" id="91943"/>
    <lineage>
        <taxon>Eukaryota</taxon>
        <taxon>Fungi</taxon>
        <taxon>Dikarya</taxon>
        <taxon>Ascomycota</taxon>
        <taxon>Pezizomycotina</taxon>
        <taxon>Dothideomycetes</taxon>
        <taxon>Dothideomycetidae</taxon>
        <taxon>Mycosphaerellales</taxon>
        <taxon>Teratosphaeriaceae</taxon>
        <taxon>Hortaea</taxon>
    </lineage>
</organism>
<dbReference type="OrthoDB" id="3943685at2759"/>
<keyword evidence="1" id="KW-0479">Metal-binding</keyword>
<name>A0A3M7ADX7_HORWE</name>
<dbReference type="PROSITE" id="PS50103">
    <property type="entry name" value="ZF_C3H1"/>
    <property type="match status" value="1"/>
</dbReference>
<feature type="compositionally biased region" description="Polar residues" evidence="2">
    <location>
        <begin position="285"/>
        <end position="294"/>
    </location>
</feature>
<dbReference type="InterPro" id="IPR000571">
    <property type="entry name" value="Znf_CCCH"/>
</dbReference>
<protein>
    <recommendedName>
        <fullName evidence="3">C3H1-type domain-containing protein</fullName>
    </recommendedName>
</protein>
<accession>A0A3M7ADX7</accession>
<keyword evidence="1" id="KW-0862">Zinc</keyword>
<dbReference type="Proteomes" id="UP000271337">
    <property type="component" value="Unassembled WGS sequence"/>
</dbReference>
<evidence type="ECO:0000256" key="1">
    <source>
        <dbReference type="PROSITE-ProRule" id="PRU00723"/>
    </source>
</evidence>
<feature type="region of interest" description="Disordered" evidence="2">
    <location>
        <begin position="253"/>
        <end position="294"/>
    </location>
</feature>
<evidence type="ECO:0000259" key="3">
    <source>
        <dbReference type="PROSITE" id="PS50103"/>
    </source>
</evidence>
<evidence type="ECO:0000313" key="4">
    <source>
        <dbReference type="EMBL" id="RMY25796.1"/>
    </source>
</evidence>
<evidence type="ECO:0000256" key="2">
    <source>
        <dbReference type="SAM" id="MobiDB-lite"/>
    </source>
</evidence>
<dbReference type="AlphaFoldDB" id="A0A3M7ADX7"/>
<feature type="region of interest" description="Disordered" evidence="2">
    <location>
        <begin position="150"/>
        <end position="209"/>
    </location>
</feature>
<reference evidence="4 5" key="1">
    <citation type="journal article" date="2018" name="BMC Genomics">
        <title>Genomic evidence for intraspecific hybridization in a clonal and extremely halotolerant yeast.</title>
        <authorList>
            <person name="Gostincar C."/>
            <person name="Stajich J.E."/>
            <person name="Zupancic J."/>
            <person name="Zalar P."/>
            <person name="Gunde-Cimerman N."/>
        </authorList>
    </citation>
    <scope>NUCLEOTIDE SEQUENCE [LARGE SCALE GENOMIC DNA]</scope>
    <source>
        <strain evidence="4 5">EXF-6669</strain>
    </source>
</reference>
<dbReference type="EMBL" id="QWIL01000021">
    <property type="protein sequence ID" value="RMY25796.1"/>
    <property type="molecule type" value="Genomic_DNA"/>
</dbReference>
<feature type="domain" description="C3H1-type" evidence="3">
    <location>
        <begin position="9"/>
        <end position="36"/>
    </location>
</feature>
<sequence>MDAYSVEIPFEISVCEAFARGECKFGELCVRTHPAELSPECQRECDKAGRPKGKEHPCSECRWFGGEKICTLSGGSRNDAMWKEMIHRKDCALPPYKARDEARARKGKLVTPSPMPAEKIARDWQGESREQLLAKGDPLPPEVRARPRAYLTAPEKNRRQERRAAFAAAAGMKKKAGGTNKAPAAETGTPYSMPKYDLPDIPIPQRDSRGAHATNVTFYLSGGSVISVSVSSPGINGERGAEVVSYPVQRRPAELPIQRDLTQTPPSLTADKLEDAVEDDDANSIGYQSSDEES</sequence>
<comment type="caution">
    <text evidence="4">The sequence shown here is derived from an EMBL/GenBank/DDBJ whole genome shotgun (WGS) entry which is preliminary data.</text>
</comment>
<proteinExistence type="predicted"/>
<keyword evidence="1" id="KW-0863">Zinc-finger</keyword>
<feature type="zinc finger region" description="C3H1-type" evidence="1">
    <location>
        <begin position="9"/>
        <end position="36"/>
    </location>
</feature>